<proteinExistence type="inferred from homology"/>
<dbReference type="OrthoDB" id="9778774at2"/>
<dbReference type="AlphaFoldDB" id="A0A7X3FK17"/>
<evidence type="ECO:0000313" key="6">
    <source>
        <dbReference type="EMBL" id="MVP01171.1"/>
    </source>
</evidence>
<reference evidence="6 7" key="1">
    <citation type="journal article" date="2019" name="Microorganisms">
        <title>Paenibacillus lutrae sp. nov., A Chitinolytic Species Isolated from A River Otter in Castril Natural Park, Granada, Spain.</title>
        <authorList>
            <person name="Rodriguez M."/>
            <person name="Reina J.C."/>
            <person name="Bejar V."/>
            <person name="Llamas I."/>
        </authorList>
    </citation>
    <scope>NUCLEOTIDE SEQUENCE [LARGE SCALE GENOMIC DNA]</scope>
    <source>
        <strain evidence="6 7">N10</strain>
    </source>
</reference>
<dbReference type="GO" id="GO:0003700">
    <property type="term" value="F:DNA-binding transcription factor activity"/>
    <property type="evidence" value="ECO:0007669"/>
    <property type="project" value="InterPro"/>
</dbReference>
<dbReference type="FunFam" id="1.10.10.10:FF:000001">
    <property type="entry name" value="LysR family transcriptional regulator"/>
    <property type="match status" value="1"/>
</dbReference>
<dbReference type="Proteomes" id="UP000490800">
    <property type="component" value="Unassembled WGS sequence"/>
</dbReference>
<dbReference type="PANTHER" id="PTHR30126:SF64">
    <property type="entry name" value="HTH-TYPE TRANSCRIPTIONAL REGULATOR CITR"/>
    <property type="match status" value="1"/>
</dbReference>
<dbReference type="InterPro" id="IPR005119">
    <property type="entry name" value="LysR_subst-bd"/>
</dbReference>
<name>A0A7X3FK17_9BACL</name>
<dbReference type="Pfam" id="PF00126">
    <property type="entry name" value="HTH_1"/>
    <property type="match status" value="1"/>
</dbReference>
<protein>
    <submittedName>
        <fullName evidence="6">LysR family transcriptional regulator</fullName>
    </submittedName>
</protein>
<keyword evidence="4" id="KW-0804">Transcription</keyword>
<dbReference type="PROSITE" id="PS50931">
    <property type="entry name" value="HTH_LYSR"/>
    <property type="match status" value="1"/>
</dbReference>
<gene>
    <name evidence="6" type="ORF">EDM21_16870</name>
</gene>
<evidence type="ECO:0000313" key="7">
    <source>
        <dbReference type="Proteomes" id="UP000490800"/>
    </source>
</evidence>
<dbReference type="GO" id="GO:0000976">
    <property type="term" value="F:transcription cis-regulatory region binding"/>
    <property type="evidence" value="ECO:0007669"/>
    <property type="project" value="TreeGrafter"/>
</dbReference>
<dbReference type="SUPFAM" id="SSF53850">
    <property type="entry name" value="Periplasmic binding protein-like II"/>
    <property type="match status" value="1"/>
</dbReference>
<keyword evidence="2" id="KW-0805">Transcription regulation</keyword>
<comment type="similarity">
    <text evidence="1">Belongs to the LysR transcriptional regulatory family.</text>
</comment>
<keyword evidence="7" id="KW-1185">Reference proteome</keyword>
<comment type="caution">
    <text evidence="6">The sequence shown here is derived from an EMBL/GenBank/DDBJ whole genome shotgun (WGS) entry which is preliminary data.</text>
</comment>
<dbReference type="SUPFAM" id="SSF46785">
    <property type="entry name" value="Winged helix' DNA-binding domain"/>
    <property type="match status" value="1"/>
</dbReference>
<keyword evidence="3" id="KW-0238">DNA-binding</keyword>
<dbReference type="CDD" id="cd05466">
    <property type="entry name" value="PBP2_LTTR_substrate"/>
    <property type="match status" value="1"/>
</dbReference>
<sequence>MFENLEGYRVFYYTARAGSFTRAAEHLCITQPAVTHSIKQLESRLGVQLFFRTSKGAVLTHEGNVLLQHVGKAFNFIESGERKLADMRQLMEGEIRIGAGDTLSKHYLLPHLKQFHDKYPAIKIQVTNRTTPETLLLLKEGRIDLGLVNLPLQDKHIHVQETLLIQDCLVAGPQFKELTEGRYTWEQLSRYPILLLEKGSHTRASFDSYTRQLGLDIQPEIELGSLDLLLEFASMGFGLACVVREFAEDDLARMGLCEVRLEQPLPPRKAGIITLKDVPLNTAAKRFVELLTK</sequence>
<evidence type="ECO:0000259" key="5">
    <source>
        <dbReference type="PROSITE" id="PS50931"/>
    </source>
</evidence>
<evidence type="ECO:0000256" key="2">
    <source>
        <dbReference type="ARBA" id="ARBA00023015"/>
    </source>
</evidence>
<dbReference type="Gene3D" id="1.10.10.10">
    <property type="entry name" value="Winged helix-like DNA-binding domain superfamily/Winged helix DNA-binding domain"/>
    <property type="match status" value="1"/>
</dbReference>
<evidence type="ECO:0000256" key="4">
    <source>
        <dbReference type="ARBA" id="ARBA00023163"/>
    </source>
</evidence>
<dbReference type="EMBL" id="RHLK01000010">
    <property type="protein sequence ID" value="MVP01171.1"/>
    <property type="molecule type" value="Genomic_DNA"/>
</dbReference>
<organism evidence="6 7">
    <name type="scientific">Paenibacillus lutrae</name>
    <dbReference type="NCBI Taxonomy" id="2078573"/>
    <lineage>
        <taxon>Bacteria</taxon>
        <taxon>Bacillati</taxon>
        <taxon>Bacillota</taxon>
        <taxon>Bacilli</taxon>
        <taxon>Bacillales</taxon>
        <taxon>Paenibacillaceae</taxon>
        <taxon>Paenibacillus</taxon>
    </lineage>
</organism>
<dbReference type="PANTHER" id="PTHR30126">
    <property type="entry name" value="HTH-TYPE TRANSCRIPTIONAL REGULATOR"/>
    <property type="match status" value="1"/>
</dbReference>
<dbReference type="InterPro" id="IPR036388">
    <property type="entry name" value="WH-like_DNA-bd_sf"/>
</dbReference>
<evidence type="ECO:0000256" key="3">
    <source>
        <dbReference type="ARBA" id="ARBA00023125"/>
    </source>
</evidence>
<dbReference type="InterPro" id="IPR036390">
    <property type="entry name" value="WH_DNA-bd_sf"/>
</dbReference>
<dbReference type="Pfam" id="PF03466">
    <property type="entry name" value="LysR_substrate"/>
    <property type="match status" value="1"/>
</dbReference>
<evidence type="ECO:0000256" key="1">
    <source>
        <dbReference type="ARBA" id="ARBA00009437"/>
    </source>
</evidence>
<dbReference type="RefSeq" id="WP_157337325.1">
    <property type="nucleotide sequence ID" value="NZ_RHLK01000010.1"/>
</dbReference>
<dbReference type="Gene3D" id="3.40.190.290">
    <property type="match status" value="1"/>
</dbReference>
<dbReference type="PRINTS" id="PR00039">
    <property type="entry name" value="HTHLYSR"/>
</dbReference>
<feature type="domain" description="HTH lysR-type" evidence="5">
    <location>
        <begin position="15"/>
        <end position="60"/>
    </location>
</feature>
<accession>A0A7X3FK17</accession>
<dbReference type="InterPro" id="IPR000847">
    <property type="entry name" value="LysR_HTH_N"/>
</dbReference>